<reference evidence="2 3" key="1">
    <citation type="journal article" date="2016" name="Genome Biol. Evol.">
        <title>Comparative Genomic Analyses of the Moraxella catarrhalis Serosensitive and Seroresistant Lineages Demonstrate Their Independent Evolution.</title>
        <authorList>
            <person name="Earl J.P."/>
            <person name="de Vries S.P."/>
            <person name="Ahmed A."/>
            <person name="Powell E."/>
            <person name="Schultz M.P."/>
            <person name="Hermans P.W."/>
            <person name="Hill D.J."/>
            <person name="Zhou Z."/>
            <person name="Constantinidou C.I."/>
            <person name="Hu F.Z."/>
            <person name="Bootsma H.J."/>
            <person name="Ehrlich G.D."/>
        </authorList>
    </citation>
    <scope>NUCLEOTIDE SEQUENCE [LARGE SCALE GENOMIC DNA]</scope>
    <source>
        <strain evidence="2 3">Z7542</strain>
    </source>
</reference>
<dbReference type="RefSeq" id="WP_064610866.1">
    <property type="nucleotide sequence ID" value="NZ_LXHB01000061.1"/>
</dbReference>
<dbReference type="InterPro" id="IPR009045">
    <property type="entry name" value="Zn_M74/Hedgehog-like"/>
</dbReference>
<evidence type="ECO:0000259" key="1">
    <source>
        <dbReference type="Pfam" id="PF08291"/>
    </source>
</evidence>
<comment type="caution">
    <text evidence="2">The sequence shown here is derived from an EMBL/GenBank/DDBJ whole genome shotgun (WGS) entry which is preliminary data.</text>
</comment>
<feature type="domain" description="Peptidase M15A C-terminal" evidence="1">
    <location>
        <begin position="42"/>
        <end position="148"/>
    </location>
</feature>
<accession>A0A198UQQ4</accession>
<dbReference type="EMBL" id="LXHC01000006">
    <property type="protein sequence ID" value="OAU97587.1"/>
    <property type="molecule type" value="Genomic_DNA"/>
</dbReference>
<gene>
    <name evidence="2" type="ORF">AO384_0623</name>
</gene>
<proteinExistence type="predicted"/>
<dbReference type="AlphaFoldDB" id="A0A198UQQ4"/>
<dbReference type="InterPro" id="IPR013230">
    <property type="entry name" value="Peptidase_M15A_C"/>
</dbReference>
<evidence type="ECO:0000313" key="3">
    <source>
        <dbReference type="Proteomes" id="UP000078228"/>
    </source>
</evidence>
<name>A0A198UQQ4_MORCA</name>
<dbReference type="Pfam" id="PF08291">
    <property type="entry name" value="Peptidase_M15_3"/>
    <property type="match status" value="1"/>
</dbReference>
<protein>
    <recommendedName>
        <fullName evidence="1">Peptidase M15A C-terminal domain-containing protein</fullName>
    </recommendedName>
</protein>
<dbReference type="Proteomes" id="UP000078228">
    <property type="component" value="Unassembled WGS sequence"/>
</dbReference>
<dbReference type="SUPFAM" id="SSF55166">
    <property type="entry name" value="Hedgehog/DD-peptidase"/>
    <property type="match status" value="1"/>
</dbReference>
<evidence type="ECO:0000313" key="2">
    <source>
        <dbReference type="EMBL" id="OAU97587.1"/>
    </source>
</evidence>
<sequence>MTSIKHIQTQIGATADGIWGDKSKQALKSAINGGKIITITKNISLNELLASNTAKKHNIDNMPSQQVLQNLIDSAVNLWQPVREILGVPIIITSGYRSPALNKAVGGSATSAHMSGYAIDFRSPRFGAPKLIVPHIVRKLKEKGIGFDQAIIEYPKSPRSWVHLGYKHPSGKQRGSSFVIA</sequence>
<dbReference type="Gene3D" id="3.30.1380.10">
    <property type="match status" value="1"/>
</dbReference>
<dbReference type="OrthoDB" id="5242612at2"/>
<dbReference type="PATRIC" id="fig|480.237.peg.279"/>
<keyword evidence="3" id="KW-1185">Reference proteome</keyword>
<organism evidence="2 3">
    <name type="scientific">Moraxella catarrhalis</name>
    <name type="common">Branhamella catarrhalis</name>
    <dbReference type="NCBI Taxonomy" id="480"/>
    <lineage>
        <taxon>Bacteria</taxon>
        <taxon>Pseudomonadati</taxon>
        <taxon>Pseudomonadota</taxon>
        <taxon>Gammaproteobacteria</taxon>
        <taxon>Moraxellales</taxon>
        <taxon>Moraxellaceae</taxon>
        <taxon>Moraxella</taxon>
    </lineage>
</organism>